<dbReference type="Gene3D" id="3.40.800.10">
    <property type="entry name" value="Ureohydrolase domain"/>
    <property type="match status" value="1"/>
</dbReference>
<feature type="binding site" evidence="10">
    <location>
        <position position="131"/>
    </location>
    <ligand>
        <name>Mn(2+)</name>
        <dbReference type="ChEBI" id="CHEBI:29035"/>
        <label>1</label>
    </ligand>
</feature>
<gene>
    <name evidence="14" type="primary">rocF</name>
    <name evidence="14" type="ORF">F0357_07970</name>
</gene>
<evidence type="ECO:0000256" key="10">
    <source>
        <dbReference type="PIRSR" id="PIRSR036979-1"/>
    </source>
</evidence>
<dbReference type="GO" id="GO:0000050">
    <property type="term" value="P:urea cycle"/>
    <property type="evidence" value="ECO:0007669"/>
    <property type="project" value="UniProtKB-UniPathway"/>
</dbReference>
<dbReference type="InterPro" id="IPR023696">
    <property type="entry name" value="Ureohydrolase_dom_sf"/>
</dbReference>
<evidence type="ECO:0000313" key="15">
    <source>
        <dbReference type="Proteomes" id="UP000332515"/>
    </source>
</evidence>
<dbReference type="SUPFAM" id="SSF52768">
    <property type="entry name" value="Arginase/deacetylase"/>
    <property type="match status" value="1"/>
</dbReference>
<evidence type="ECO:0000256" key="2">
    <source>
        <dbReference type="ARBA" id="ARBA00012168"/>
    </source>
</evidence>
<dbReference type="InterPro" id="IPR020855">
    <property type="entry name" value="Ureohydrolase_Mn_BS"/>
</dbReference>
<sequence>MIESVSPAASSAEVIAARATAREAAPWRGGRARAPVRLIGAPVELGASLSGCQMGPAALRTAGLVAALAALGHTVEDLGDLAPRRVALDSAALPAGARNVVEIAGWARSLSDQAFARLQAGDMPIFVGGDHSLSMGTVNGAARHAAAQGRELFVLWLDAHADYNTPATSPSGNLHGMPAALICGEPGLDAIFGDEPRMRVPPRNLSILGVRSIDPGERELLAARGVDVIDMRLVDERGVGPLIESVLARVAACDGLLHVSFDVDVLDPALAPGVGTAVPGGLTYREAHLAMEMLHDSGLVCSVDVVELNPFLDERGRSALTTVELVASLFGRRVFDRRSGR</sequence>
<organism evidence="14 15">
    <name type="scientific">Segnochrobactrum spirostomi</name>
    <dbReference type="NCBI Taxonomy" id="2608987"/>
    <lineage>
        <taxon>Bacteria</taxon>
        <taxon>Pseudomonadati</taxon>
        <taxon>Pseudomonadota</taxon>
        <taxon>Alphaproteobacteria</taxon>
        <taxon>Hyphomicrobiales</taxon>
        <taxon>Segnochrobactraceae</taxon>
        <taxon>Segnochrobactrum</taxon>
    </lineage>
</organism>
<dbReference type="GO" id="GO:0006525">
    <property type="term" value="P:arginine metabolic process"/>
    <property type="evidence" value="ECO:0007669"/>
    <property type="project" value="UniProtKB-KW"/>
</dbReference>
<feature type="binding site" evidence="10">
    <location>
        <position position="160"/>
    </location>
    <ligand>
        <name>Mn(2+)</name>
        <dbReference type="ChEBI" id="CHEBI:29035"/>
        <label>1</label>
    </ligand>
</feature>
<evidence type="ECO:0000256" key="3">
    <source>
        <dbReference type="ARBA" id="ARBA00018123"/>
    </source>
</evidence>
<dbReference type="GO" id="GO:0004053">
    <property type="term" value="F:arginase activity"/>
    <property type="evidence" value="ECO:0007669"/>
    <property type="project" value="UniProtKB-UniRule"/>
</dbReference>
<dbReference type="AlphaFoldDB" id="A0A6A7Y3B7"/>
<evidence type="ECO:0000256" key="11">
    <source>
        <dbReference type="PROSITE-ProRule" id="PRU00742"/>
    </source>
</evidence>
<proteinExistence type="inferred from homology"/>
<evidence type="ECO:0000256" key="8">
    <source>
        <dbReference type="ARBA" id="ARBA00047391"/>
    </source>
</evidence>
<dbReference type="InterPro" id="IPR006035">
    <property type="entry name" value="Ureohydrolase"/>
</dbReference>
<dbReference type="PROSITE" id="PS01053">
    <property type="entry name" value="ARGINASE_1"/>
    <property type="match status" value="1"/>
</dbReference>
<feature type="binding site" evidence="10">
    <location>
        <position position="262"/>
    </location>
    <ligand>
        <name>Mn(2+)</name>
        <dbReference type="ChEBI" id="CHEBI:29035"/>
        <label>1</label>
    </ligand>
</feature>
<feature type="binding site" evidence="10">
    <location>
        <position position="162"/>
    </location>
    <ligand>
        <name>Mn(2+)</name>
        <dbReference type="ChEBI" id="CHEBI:29035"/>
        <label>1</label>
    </ligand>
</feature>
<evidence type="ECO:0000256" key="4">
    <source>
        <dbReference type="ARBA" id="ARBA00022503"/>
    </source>
</evidence>
<name>A0A6A7Y3B7_9HYPH</name>
<feature type="binding site" evidence="10">
    <location>
        <position position="158"/>
    </location>
    <ligand>
        <name>Mn(2+)</name>
        <dbReference type="ChEBI" id="CHEBI:29035"/>
        <label>1</label>
    </ligand>
</feature>
<dbReference type="Pfam" id="PF00491">
    <property type="entry name" value="Arginase"/>
    <property type="match status" value="1"/>
</dbReference>
<evidence type="ECO:0000256" key="7">
    <source>
        <dbReference type="ARBA" id="ARBA00023211"/>
    </source>
</evidence>
<dbReference type="PANTHER" id="PTHR43782:SF3">
    <property type="entry name" value="ARGINASE"/>
    <property type="match status" value="1"/>
</dbReference>
<evidence type="ECO:0000256" key="5">
    <source>
        <dbReference type="ARBA" id="ARBA00022723"/>
    </source>
</evidence>
<comment type="cofactor">
    <cofactor evidence="10 13">
        <name>Mn(2+)</name>
        <dbReference type="ChEBI" id="CHEBI:29035"/>
    </cofactor>
    <text evidence="10 13">Binds 2 manganese ions per subunit.</text>
</comment>
<protein>
    <recommendedName>
        <fullName evidence="3 9">Arginase</fullName>
        <ecNumber evidence="2 9">3.5.3.1</ecNumber>
    </recommendedName>
</protein>
<dbReference type="PIRSF" id="PIRSF036979">
    <property type="entry name" value="Arginase"/>
    <property type="match status" value="1"/>
</dbReference>
<keyword evidence="6 12" id="KW-0378">Hydrolase</keyword>
<evidence type="ECO:0000256" key="13">
    <source>
        <dbReference type="RuleBase" id="RU361159"/>
    </source>
</evidence>
<comment type="similarity">
    <text evidence="11 12">Belongs to the arginase family.</text>
</comment>
<accession>A0A6A7Y3B7</accession>
<dbReference type="GO" id="GO:0005737">
    <property type="term" value="C:cytoplasm"/>
    <property type="evidence" value="ECO:0007669"/>
    <property type="project" value="TreeGrafter"/>
</dbReference>
<reference evidence="14 15" key="1">
    <citation type="submission" date="2019-09" db="EMBL/GenBank/DDBJ databases">
        <title>Segnochrobactrum spirostomi gen. nov., sp. nov., isolated from the ciliate Spirostomum cf. yagiui and description of a novel family, Segnochrobactraceae fam. nov. within the order Rhizobiales of the class Alphaproteobacteria.</title>
        <authorList>
            <person name="Akter S."/>
            <person name="Shazib S.U.A."/>
            <person name="Shin M.K."/>
        </authorList>
    </citation>
    <scope>NUCLEOTIDE SEQUENCE [LARGE SCALE GENOMIC DNA]</scope>
    <source>
        <strain evidence="14 15">Sp-1</strain>
    </source>
</reference>
<dbReference type="PRINTS" id="PR00116">
    <property type="entry name" value="ARGINASE"/>
</dbReference>
<dbReference type="FunFam" id="3.40.800.10:FF:000012">
    <property type="entry name" value="Arginase"/>
    <property type="match status" value="1"/>
</dbReference>
<comment type="pathway">
    <text evidence="1">Nitrogen metabolism; urea cycle; L-ornithine and urea from L-arginine: step 1/1.</text>
</comment>
<dbReference type="GO" id="GO:0030145">
    <property type="term" value="F:manganese ion binding"/>
    <property type="evidence" value="ECO:0007669"/>
    <property type="project" value="TreeGrafter"/>
</dbReference>
<dbReference type="NCBIfam" id="TIGR01229">
    <property type="entry name" value="rocF_arginase"/>
    <property type="match status" value="1"/>
</dbReference>
<dbReference type="CDD" id="cd09989">
    <property type="entry name" value="Arginase"/>
    <property type="match status" value="1"/>
</dbReference>
<evidence type="ECO:0000256" key="1">
    <source>
        <dbReference type="ARBA" id="ARBA00005098"/>
    </source>
</evidence>
<feature type="binding site" evidence="10">
    <location>
        <position position="264"/>
    </location>
    <ligand>
        <name>Mn(2+)</name>
        <dbReference type="ChEBI" id="CHEBI:29035"/>
        <label>1</label>
    </ligand>
</feature>
<evidence type="ECO:0000313" key="14">
    <source>
        <dbReference type="EMBL" id="MQT12591.1"/>
    </source>
</evidence>
<dbReference type="RefSeq" id="WP_153479836.1">
    <property type="nucleotide sequence ID" value="NZ_VWNA01000001.1"/>
</dbReference>
<dbReference type="EMBL" id="VWNA01000001">
    <property type="protein sequence ID" value="MQT12591.1"/>
    <property type="molecule type" value="Genomic_DNA"/>
</dbReference>
<dbReference type="PANTHER" id="PTHR43782">
    <property type="entry name" value="ARGINASE"/>
    <property type="match status" value="1"/>
</dbReference>
<dbReference type="EC" id="3.5.3.1" evidence="2 9"/>
<dbReference type="InterPro" id="IPR014033">
    <property type="entry name" value="Arginase"/>
</dbReference>
<evidence type="ECO:0000256" key="9">
    <source>
        <dbReference type="NCBIfam" id="TIGR01229"/>
    </source>
</evidence>
<comment type="caution">
    <text evidence="14">The sequence shown here is derived from an EMBL/GenBank/DDBJ whole genome shotgun (WGS) entry which is preliminary data.</text>
</comment>
<keyword evidence="5 10" id="KW-0479">Metal-binding</keyword>
<keyword evidence="15" id="KW-1185">Reference proteome</keyword>
<evidence type="ECO:0000256" key="6">
    <source>
        <dbReference type="ARBA" id="ARBA00022801"/>
    </source>
</evidence>
<comment type="catalytic activity">
    <reaction evidence="8 13">
        <text>L-arginine + H2O = urea + L-ornithine</text>
        <dbReference type="Rhea" id="RHEA:20569"/>
        <dbReference type="ChEBI" id="CHEBI:15377"/>
        <dbReference type="ChEBI" id="CHEBI:16199"/>
        <dbReference type="ChEBI" id="CHEBI:32682"/>
        <dbReference type="ChEBI" id="CHEBI:46911"/>
        <dbReference type="EC" id="3.5.3.1"/>
    </reaction>
</comment>
<keyword evidence="4 13" id="KW-0056">Arginine metabolism</keyword>
<dbReference type="Proteomes" id="UP000332515">
    <property type="component" value="Unassembled WGS sequence"/>
</dbReference>
<dbReference type="PROSITE" id="PS51409">
    <property type="entry name" value="ARGINASE_2"/>
    <property type="match status" value="1"/>
</dbReference>
<dbReference type="UniPathway" id="UPA00158">
    <property type="reaction ID" value="UER00270"/>
</dbReference>
<evidence type="ECO:0000256" key="12">
    <source>
        <dbReference type="RuleBase" id="RU003684"/>
    </source>
</evidence>
<keyword evidence="7 10" id="KW-0464">Manganese</keyword>